<keyword evidence="3" id="KW-1185">Reference proteome</keyword>
<name>A0ABV6KUD2_9BACI</name>
<dbReference type="EMBL" id="JBHLUU010000114">
    <property type="protein sequence ID" value="MFC0476937.1"/>
    <property type="molecule type" value="Genomic_DNA"/>
</dbReference>
<feature type="domain" description="Large polyvalent protein-associated" evidence="1">
    <location>
        <begin position="541"/>
        <end position="611"/>
    </location>
</feature>
<organism evidence="2 3">
    <name type="scientific">Robertmurraya beringensis</name>
    <dbReference type="NCBI Taxonomy" id="641660"/>
    <lineage>
        <taxon>Bacteria</taxon>
        <taxon>Bacillati</taxon>
        <taxon>Bacillota</taxon>
        <taxon>Bacilli</taxon>
        <taxon>Bacillales</taxon>
        <taxon>Bacillaceae</taxon>
        <taxon>Robertmurraya</taxon>
    </lineage>
</organism>
<evidence type="ECO:0000313" key="2">
    <source>
        <dbReference type="EMBL" id="MFC0476937.1"/>
    </source>
</evidence>
<evidence type="ECO:0000313" key="3">
    <source>
        <dbReference type="Proteomes" id="UP001589738"/>
    </source>
</evidence>
<gene>
    <name evidence="2" type="ORF">ACFFHF_17170</name>
</gene>
<protein>
    <submittedName>
        <fullName evidence="2">LPD1 domain-containing protein</fullName>
    </submittedName>
</protein>
<evidence type="ECO:0000259" key="1">
    <source>
        <dbReference type="Pfam" id="PF18796"/>
    </source>
</evidence>
<accession>A0ABV6KUD2</accession>
<reference evidence="2 3" key="1">
    <citation type="submission" date="2024-09" db="EMBL/GenBank/DDBJ databases">
        <authorList>
            <person name="Sun Q."/>
            <person name="Mori K."/>
        </authorList>
    </citation>
    <scope>NUCLEOTIDE SEQUENCE [LARGE SCALE GENOMIC DNA]</scope>
    <source>
        <strain evidence="2 3">CGMCC 1.9126</strain>
    </source>
</reference>
<dbReference type="InterPro" id="IPR041047">
    <property type="entry name" value="LPD1"/>
</dbReference>
<comment type="caution">
    <text evidence="2">The sequence shown here is derived from an EMBL/GenBank/DDBJ whole genome shotgun (WGS) entry which is preliminary data.</text>
</comment>
<sequence length="617" mass="70658">MENQMSLFNVEESNVAVLDIRSEQQINKKVSYDVGEKIGLARKDLAALRKGFEDNQTFSALEEIENISSVLAAQIITKSELFKSFSLEKEKENCTKPSVARAKQLIIQRVDATPMGDSKESREQYMKAAQFVLHRFEMIKEMEELYSFISDVSSIIRNEGGNRSFYEKRIDELLNMQNELEKGSKDYEIVVNRLENCKVVMRGIDRSNRLGLSSLGKKFCNLFKSQTSYSSTIRNALKVESWDDLLGKKEKKSSGKRKAVWERTLPERPDRIGGAQSTVEKPEDLVQFFGFRGVEFGHYVDDSKATEHLLRSSEAMMDLAELLEVDYSFISLDGTLAMAFGARGRGGSALAHYEPYSNVINMTKQRGCLGIFAHEFWHGYDCYLYRISHNGKYGKLDYASNPDTLGSHIDPLVPILFAELIEVIKKGKSVAYFENTNDDKTFWRGTEFKSCYRRHNGDLLAAMNEKVESAKAQLESDIQFYSRISIHADQRIEKAKKAFERNIKKFAQALAWFHEQQTGERVERIPYPTDKSNYYQASISLDKGKVDKYWSSNVELTARAFESYIQDKLVASGRRSDYLVAGTRTDNVAFPMGEERTAINDKFDLIFKYLRDIEILK</sequence>
<dbReference type="Pfam" id="PF18796">
    <property type="entry name" value="LPD1"/>
    <property type="match status" value="1"/>
</dbReference>
<proteinExistence type="predicted"/>
<dbReference type="RefSeq" id="WP_377058679.1">
    <property type="nucleotide sequence ID" value="NZ_JBHLUU010000114.1"/>
</dbReference>
<dbReference type="Proteomes" id="UP001589738">
    <property type="component" value="Unassembled WGS sequence"/>
</dbReference>